<feature type="region of interest" description="Disordered" evidence="3">
    <location>
        <begin position="1"/>
        <end position="31"/>
    </location>
</feature>
<dbReference type="InterPro" id="IPR007219">
    <property type="entry name" value="XnlR_reg_dom"/>
</dbReference>
<protein>
    <recommendedName>
        <fullName evidence="5">Zn(2)-C6 fungal-type domain-containing protein</fullName>
    </recommendedName>
</protein>
<dbReference type="OrthoDB" id="4456959at2759"/>
<keyword evidence="4" id="KW-0812">Transmembrane</keyword>
<dbReference type="Pfam" id="PF04082">
    <property type="entry name" value="Fungal_trans"/>
    <property type="match status" value="1"/>
</dbReference>
<evidence type="ECO:0000313" key="7">
    <source>
        <dbReference type="Proteomes" id="UP000293360"/>
    </source>
</evidence>
<dbReference type="Proteomes" id="UP000293360">
    <property type="component" value="Unassembled WGS sequence"/>
</dbReference>
<reference evidence="6 7" key="1">
    <citation type="submission" date="2018-06" db="EMBL/GenBank/DDBJ databases">
        <title>Complete Genomes of Monosporascus.</title>
        <authorList>
            <person name="Robinson A.J."/>
            <person name="Natvig D.O."/>
        </authorList>
    </citation>
    <scope>NUCLEOTIDE SEQUENCE [LARGE SCALE GENOMIC DNA]</scope>
    <source>
        <strain evidence="6 7">CBS 110550</strain>
    </source>
</reference>
<dbReference type="CDD" id="cd12148">
    <property type="entry name" value="fungal_TF_MHR"/>
    <property type="match status" value="1"/>
</dbReference>
<dbReference type="PANTHER" id="PTHR46910">
    <property type="entry name" value="TRANSCRIPTION FACTOR PDR1"/>
    <property type="match status" value="1"/>
</dbReference>
<proteinExistence type="predicted"/>
<feature type="transmembrane region" description="Helical" evidence="4">
    <location>
        <begin position="623"/>
        <end position="643"/>
    </location>
</feature>
<keyword evidence="2" id="KW-0539">Nucleus</keyword>
<dbReference type="GO" id="GO:0006351">
    <property type="term" value="P:DNA-templated transcription"/>
    <property type="evidence" value="ECO:0007669"/>
    <property type="project" value="InterPro"/>
</dbReference>
<dbReference type="STRING" id="155417.A0A4Q4T6X4"/>
<feature type="transmembrane region" description="Helical" evidence="4">
    <location>
        <begin position="663"/>
        <end position="685"/>
    </location>
</feature>
<dbReference type="GO" id="GO:0003677">
    <property type="term" value="F:DNA binding"/>
    <property type="evidence" value="ECO:0007669"/>
    <property type="project" value="InterPro"/>
</dbReference>
<dbReference type="GO" id="GO:0000981">
    <property type="term" value="F:DNA-binding transcription factor activity, RNA polymerase II-specific"/>
    <property type="evidence" value="ECO:0007669"/>
    <property type="project" value="InterPro"/>
</dbReference>
<comment type="caution">
    <text evidence="6">The sequence shown here is derived from an EMBL/GenBank/DDBJ whole genome shotgun (WGS) entry which is preliminary data.</text>
</comment>
<sequence length="995" mass="109403">MPPGRPPKRSGDSADVESPDGQVKCKIPRLDRPAPNDFSSLVKSKLQSYTRTGQACDRCKVRKIRCDALPEGCSHCINQNLECYVTDRVTGRTERRGYMQELEREKTDMLNHIRALEKLLANNGVDVKPWQWSPYQSTSYPSNVVFDSAGNPISDSTGGGHNDARNGNAMGTKESWASQKSPSSAWARERSIASKAPMAGISQSIADPKPADARLGVSADQAPLSSIKGTTLSILGSTIDINSFETLDVDEPPPNAQVRTPLYNKSVQAMLQSAMNVNPPLHVEYPPRADAFTYAEWYFLMIYPFLPILHKPTFVDLLTRLYDDPSFVPTPAETVMVHMVYATIYLQYGIRQESPEQRARLHEMSNKHYHFALSKLFDLATARTFDDLQALTMIALHTSRFPKSDSSNMLTCYALSIAMELGLHRAYKKPGEGTNLENEMRKRIWWALAATSIVLNGRLGRPMPLRLEECDVEFPEPIADELLTHDGVDTSRVAKCPFEAGIACHKIAALFLEMYSNIYAARRDPRRYVPIVEALEEQLQDWKDNLPDMLRIDDLDRAEHEGHMMALYIQLLSCEFRLCLRHPSVALTSDPKIIAENARICEETAKDMLKTVRSLYRLKSLDTTWYCLAVYIAAIFTTLAVHWERRYEATAAEVQTLREDMDSWLLILAETGNLMGGFIQAAASFHLMGLVQLTRQTGCGLAPRDAVSSIIDRTIAWIEHDRIHNGGASVPPPVPQITQEMLKRSPRSPTYNAMSSAGPSRTPSQAGGGEHPNGSTNQAITTTARNNFYPEVAHESGTYHQSIQYNDSTTHSSGNVAYDHNGQYLYAQTAGHVAAAQAQAHAHAQAHAQRQARAHIHAAARPADHHSLTTFDAQATQMTEPSQPQSPVDMMWRLQPSHAGANTAGHTTWQDWTAAVVDSQDRFSASALMSLGGAGSGGSRTTHAGSLGDTITASSLGIPVGVGLNSVNGGNTATTSAAMQWPLLLFSDGPGVGGP</sequence>
<dbReference type="InterPro" id="IPR050987">
    <property type="entry name" value="AtrR-like"/>
</dbReference>
<dbReference type="SMART" id="SM00906">
    <property type="entry name" value="Fungal_trans"/>
    <property type="match status" value="1"/>
</dbReference>
<dbReference type="Gene3D" id="4.10.240.10">
    <property type="entry name" value="Zn(2)-C6 fungal-type DNA-binding domain"/>
    <property type="match status" value="1"/>
</dbReference>
<evidence type="ECO:0000256" key="2">
    <source>
        <dbReference type="ARBA" id="ARBA00023242"/>
    </source>
</evidence>
<keyword evidence="4" id="KW-0472">Membrane</keyword>
<keyword evidence="7" id="KW-1185">Reference proteome</keyword>
<dbReference type="CDD" id="cd00067">
    <property type="entry name" value="GAL4"/>
    <property type="match status" value="1"/>
</dbReference>
<feature type="region of interest" description="Disordered" evidence="3">
    <location>
        <begin position="743"/>
        <end position="778"/>
    </location>
</feature>
<organism evidence="6 7">
    <name type="scientific">Monosporascus ibericus</name>
    <dbReference type="NCBI Taxonomy" id="155417"/>
    <lineage>
        <taxon>Eukaryota</taxon>
        <taxon>Fungi</taxon>
        <taxon>Dikarya</taxon>
        <taxon>Ascomycota</taxon>
        <taxon>Pezizomycotina</taxon>
        <taxon>Sordariomycetes</taxon>
        <taxon>Xylariomycetidae</taxon>
        <taxon>Xylariales</taxon>
        <taxon>Xylariales incertae sedis</taxon>
        <taxon>Monosporascus</taxon>
    </lineage>
</organism>
<feature type="compositionally biased region" description="Polar residues" evidence="3">
    <location>
        <begin position="747"/>
        <end position="765"/>
    </location>
</feature>
<evidence type="ECO:0000259" key="5">
    <source>
        <dbReference type="PROSITE" id="PS50048"/>
    </source>
</evidence>
<dbReference type="InterPro" id="IPR036864">
    <property type="entry name" value="Zn2-C6_fun-type_DNA-bd_sf"/>
</dbReference>
<evidence type="ECO:0000256" key="3">
    <source>
        <dbReference type="SAM" id="MobiDB-lite"/>
    </source>
</evidence>
<dbReference type="EMBL" id="QJNU01000326">
    <property type="protein sequence ID" value="RYP02195.1"/>
    <property type="molecule type" value="Genomic_DNA"/>
</dbReference>
<dbReference type="PROSITE" id="PS00463">
    <property type="entry name" value="ZN2_CY6_FUNGAL_1"/>
    <property type="match status" value="1"/>
</dbReference>
<dbReference type="SMART" id="SM00066">
    <property type="entry name" value="GAL4"/>
    <property type="match status" value="1"/>
</dbReference>
<accession>A0A4Q4T6X4</accession>
<feature type="domain" description="Zn(2)-C6 fungal-type" evidence="5">
    <location>
        <begin position="55"/>
        <end position="85"/>
    </location>
</feature>
<dbReference type="InterPro" id="IPR001138">
    <property type="entry name" value="Zn2Cys6_DnaBD"/>
</dbReference>
<keyword evidence="4" id="KW-1133">Transmembrane helix</keyword>
<keyword evidence="1" id="KW-0479">Metal-binding</keyword>
<dbReference type="GO" id="GO:0008270">
    <property type="term" value="F:zinc ion binding"/>
    <property type="evidence" value="ECO:0007669"/>
    <property type="project" value="InterPro"/>
</dbReference>
<feature type="compositionally biased region" description="Polar residues" evidence="3">
    <location>
        <begin position="175"/>
        <end position="184"/>
    </location>
</feature>
<name>A0A4Q4T6X4_9PEZI</name>
<dbReference type="AlphaFoldDB" id="A0A4Q4T6X4"/>
<dbReference type="SUPFAM" id="SSF57701">
    <property type="entry name" value="Zn2/Cys6 DNA-binding domain"/>
    <property type="match status" value="1"/>
</dbReference>
<dbReference type="PANTHER" id="PTHR46910:SF4">
    <property type="entry name" value="ZN(2)-C6 FUNGAL-TYPE DOMAIN-CONTAINING PROTEIN"/>
    <property type="match status" value="1"/>
</dbReference>
<gene>
    <name evidence="6" type="ORF">DL764_005912</name>
</gene>
<dbReference type="PROSITE" id="PS50048">
    <property type="entry name" value="ZN2_CY6_FUNGAL_2"/>
    <property type="match status" value="1"/>
</dbReference>
<evidence type="ECO:0000256" key="4">
    <source>
        <dbReference type="SAM" id="Phobius"/>
    </source>
</evidence>
<dbReference type="Pfam" id="PF00172">
    <property type="entry name" value="Zn_clus"/>
    <property type="match status" value="1"/>
</dbReference>
<evidence type="ECO:0000256" key="1">
    <source>
        <dbReference type="ARBA" id="ARBA00022723"/>
    </source>
</evidence>
<feature type="region of interest" description="Disordered" evidence="3">
    <location>
        <begin position="150"/>
        <end position="189"/>
    </location>
</feature>
<evidence type="ECO:0000313" key="6">
    <source>
        <dbReference type="EMBL" id="RYP02195.1"/>
    </source>
</evidence>